<organism evidence="1 2">
    <name type="scientific">Nephila pilipes</name>
    <name type="common">Giant wood spider</name>
    <name type="synonym">Nephila maculata</name>
    <dbReference type="NCBI Taxonomy" id="299642"/>
    <lineage>
        <taxon>Eukaryota</taxon>
        <taxon>Metazoa</taxon>
        <taxon>Ecdysozoa</taxon>
        <taxon>Arthropoda</taxon>
        <taxon>Chelicerata</taxon>
        <taxon>Arachnida</taxon>
        <taxon>Araneae</taxon>
        <taxon>Araneomorphae</taxon>
        <taxon>Entelegynae</taxon>
        <taxon>Araneoidea</taxon>
        <taxon>Nephilidae</taxon>
        <taxon>Nephila</taxon>
    </lineage>
</organism>
<comment type="caution">
    <text evidence="1">The sequence shown here is derived from an EMBL/GenBank/DDBJ whole genome shotgun (WGS) entry which is preliminary data.</text>
</comment>
<keyword evidence="2" id="KW-1185">Reference proteome</keyword>
<dbReference type="AlphaFoldDB" id="A0A8X6U9B5"/>
<sequence>MVGKLILCVLMGRDNMDCFCQLAKSWGVIVGRPLIATRSSLCSGGWYVAFQLKFIDTIADVGKPAQSGENLNSISPNGKSSAGQSSSYFNEISVWSMVIMEGRDALLVAWRLVVVGPVRPNGSDAATISVFSARPKRRAVSSIVRLSGG</sequence>
<proteinExistence type="predicted"/>
<protein>
    <submittedName>
        <fullName evidence="1">Uncharacterized protein</fullName>
    </submittedName>
</protein>
<name>A0A8X6U9B5_NEPPI</name>
<dbReference type="Proteomes" id="UP000887013">
    <property type="component" value="Unassembled WGS sequence"/>
</dbReference>
<accession>A0A8X6U9B5</accession>
<reference evidence="1" key="1">
    <citation type="submission" date="2020-08" db="EMBL/GenBank/DDBJ databases">
        <title>Multicomponent nature underlies the extraordinary mechanical properties of spider dragline silk.</title>
        <authorList>
            <person name="Kono N."/>
            <person name="Nakamura H."/>
            <person name="Mori M."/>
            <person name="Yoshida Y."/>
            <person name="Ohtoshi R."/>
            <person name="Malay A.D."/>
            <person name="Moran D.A.P."/>
            <person name="Tomita M."/>
            <person name="Numata K."/>
            <person name="Arakawa K."/>
        </authorList>
    </citation>
    <scope>NUCLEOTIDE SEQUENCE</scope>
</reference>
<dbReference type="EMBL" id="BMAW01077364">
    <property type="protein sequence ID" value="GFU06032.1"/>
    <property type="molecule type" value="Genomic_DNA"/>
</dbReference>
<evidence type="ECO:0000313" key="2">
    <source>
        <dbReference type="Proteomes" id="UP000887013"/>
    </source>
</evidence>
<evidence type="ECO:0000313" key="1">
    <source>
        <dbReference type="EMBL" id="GFU06032.1"/>
    </source>
</evidence>
<gene>
    <name evidence="1" type="ORF">NPIL_533241</name>
</gene>